<accession>A0A3P8UIX5</accession>
<dbReference type="GO" id="GO:0005886">
    <property type="term" value="C:plasma membrane"/>
    <property type="evidence" value="ECO:0007669"/>
    <property type="project" value="TreeGrafter"/>
</dbReference>
<evidence type="ECO:0000256" key="4">
    <source>
        <dbReference type="ARBA" id="ARBA00022989"/>
    </source>
</evidence>
<dbReference type="STRING" id="244447.ENSCSEP00000002332"/>
<keyword evidence="3 7" id="KW-0812">Transmembrane</keyword>
<evidence type="ECO:0000256" key="5">
    <source>
        <dbReference type="ARBA" id="ARBA00023136"/>
    </source>
</evidence>
<name>A0A3P8UIX5_CYNSE</name>
<feature type="transmembrane region" description="Helical" evidence="7">
    <location>
        <begin position="408"/>
        <end position="441"/>
    </location>
</feature>
<comment type="similarity">
    <text evidence="2">Belongs to the SLC13A/DASS transporter (TC 2.A.47) family. NADC subfamily.</text>
</comment>
<feature type="transmembrane region" description="Helical" evidence="7">
    <location>
        <begin position="493"/>
        <end position="514"/>
    </location>
</feature>
<keyword evidence="5 7" id="KW-0472">Membrane</keyword>
<feature type="transmembrane region" description="Helical" evidence="7">
    <location>
        <begin position="331"/>
        <end position="349"/>
    </location>
</feature>
<evidence type="ECO:0000256" key="3">
    <source>
        <dbReference type="ARBA" id="ARBA00022692"/>
    </source>
</evidence>
<sequence>MLKSLSRGLWTYRGLVFIVLTPLLLLPLPVVVGTKEAECAFVLLWMASYWVTEVIPLSMTAMLPAVLFPMFGIMKSSHVAGTYFKDFHFLLIGVMCLATSIEKWGLHRRIALKLVSMVGVKPAWLMLGFMSGCAFISMWVQNVSAVTMVIPIMEAVIQQILKARKEDYTGEENPNLELDGICLHFMSFVVEPHPTSSSQKCREKENTQQSISFQTSLFTFRIYPDCNCINFGKWLLLCLPIAVIMLLLTWIWLYWLFIGSDFSFLWRCKGEQTERERAARKVIEEEYKSLGPMSSQEILTGVVFVLMVLLWLTRSPGFVPGWASLFSNDSGYITDATVALLLGLLFFFIPAYGPSKQYEAMISWKEFHAVMPWTVALLVGGGFALAEGAKESGLSLWVAELLTPLGELPVLATITVACIMVTTVTEVASNAATTTIFLPILSPLAEAIHVNPLFVLIPTTLCTSFSFLLPSSNPPNAVVFAYGHFSIMDMVKAGLGVNVFGVLTVMLAVATWGVPLFSLDTYPDWAPVLPSLNSTQP</sequence>
<feature type="transmembrane region" description="Helical" evidence="7">
    <location>
        <begin position="87"/>
        <end position="106"/>
    </location>
</feature>
<dbReference type="InParanoid" id="A0A3P8UIX5"/>
<dbReference type="AlphaFoldDB" id="A0A3P8UIX5"/>
<evidence type="ECO:0000256" key="6">
    <source>
        <dbReference type="ARBA" id="ARBA00023201"/>
    </source>
</evidence>
<evidence type="ECO:0000313" key="8">
    <source>
        <dbReference type="Ensembl" id="ENSCSEP00000002332.1"/>
    </source>
</evidence>
<dbReference type="Pfam" id="PF00939">
    <property type="entry name" value="Na_sulph_symp"/>
    <property type="match status" value="1"/>
</dbReference>
<keyword evidence="6" id="KW-0406">Ion transport</keyword>
<reference evidence="8" key="2">
    <citation type="submission" date="2025-08" db="UniProtKB">
        <authorList>
            <consortium name="Ensembl"/>
        </authorList>
    </citation>
    <scope>IDENTIFICATION</scope>
</reference>
<feature type="transmembrane region" description="Helical" evidence="7">
    <location>
        <begin position="298"/>
        <end position="319"/>
    </location>
</feature>
<dbReference type="PANTHER" id="PTHR10283">
    <property type="entry name" value="SOLUTE CARRIER FAMILY 13 MEMBER"/>
    <property type="match status" value="1"/>
</dbReference>
<feature type="transmembrane region" description="Helical" evidence="7">
    <location>
        <begin position="12"/>
        <end position="32"/>
    </location>
</feature>
<reference evidence="8" key="3">
    <citation type="submission" date="2025-09" db="UniProtKB">
        <authorList>
            <consortium name="Ensembl"/>
        </authorList>
    </citation>
    <scope>IDENTIFICATION</scope>
</reference>
<feature type="transmembrane region" description="Helical" evidence="7">
    <location>
        <begin position="370"/>
        <end position="388"/>
    </location>
</feature>
<comment type="subcellular location">
    <subcellularLocation>
        <location evidence="1">Membrane</location>
        <topology evidence="1">Multi-pass membrane protein</topology>
    </subcellularLocation>
</comment>
<dbReference type="GO" id="GO:0015382">
    <property type="term" value="F:sodium:sulfate symporter activity"/>
    <property type="evidence" value="ECO:0007669"/>
    <property type="project" value="Ensembl"/>
</dbReference>
<evidence type="ECO:0000256" key="2">
    <source>
        <dbReference type="ARBA" id="ARBA00006772"/>
    </source>
</evidence>
<keyword evidence="9" id="KW-1185">Reference proteome</keyword>
<protein>
    <submittedName>
        <fullName evidence="8">Solute carrier family 13 member 1</fullName>
    </submittedName>
</protein>
<dbReference type="Ensembl" id="ENSCSET00000002372.1">
    <property type="protein sequence ID" value="ENSCSEP00000002332.1"/>
    <property type="gene ID" value="ENSCSEG00000001556.1"/>
</dbReference>
<evidence type="ECO:0000313" key="9">
    <source>
        <dbReference type="Proteomes" id="UP000265120"/>
    </source>
</evidence>
<proteinExistence type="inferred from homology"/>
<dbReference type="OMA" id="TNFMSDG"/>
<feature type="transmembrane region" description="Helical" evidence="7">
    <location>
        <begin position="118"/>
        <end position="140"/>
    </location>
</feature>
<keyword evidence="4 7" id="KW-1133">Transmembrane helix</keyword>
<keyword evidence="6" id="KW-0739">Sodium transport</keyword>
<organism evidence="8 9">
    <name type="scientific">Cynoglossus semilaevis</name>
    <name type="common">Tongue sole</name>
    <dbReference type="NCBI Taxonomy" id="244447"/>
    <lineage>
        <taxon>Eukaryota</taxon>
        <taxon>Metazoa</taxon>
        <taxon>Chordata</taxon>
        <taxon>Craniata</taxon>
        <taxon>Vertebrata</taxon>
        <taxon>Euteleostomi</taxon>
        <taxon>Actinopterygii</taxon>
        <taxon>Neopterygii</taxon>
        <taxon>Teleostei</taxon>
        <taxon>Neoteleostei</taxon>
        <taxon>Acanthomorphata</taxon>
        <taxon>Carangaria</taxon>
        <taxon>Pleuronectiformes</taxon>
        <taxon>Pleuronectoidei</taxon>
        <taxon>Cynoglossidae</taxon>
        <taxon>Cynoglossinae</taxon>
        <taxon>Cynoglossus</taxon>
    </lineage>
</organism>
<keyword evidence="6" id="KW-0915">Sodium</keyword>
<dbReference type="InterPro" id="IPR001898">
    <property type="entry name" value="SLC13A/DASS"/>
</dbReference>
<feature type="transmembrane region" description="Helical" evidence="7">
    <location>
        <begin position="39"/>
        <end position="67"/>
    </location>
</feature>
<dbReference type="GeneTree" id="ENSGT01030000234550"/>
<evidence type="ECO:0000256" key="7">
    <source>
        <dbReference type="SAM" id="Phobius"/>
    </source>
</evidence>
<evidence type="ECO:0000256" key="1">
    <source>
        <dbReference type="ARBA" id="ARBA00004141"/>
    </source>
</evidence>
<dbReference type="PANTHER" id="PTHR10283:SF65">
    <property type="entry name" value="SOLUTE CARRIER FAMILY 13 MEMBER 1"/>
    <property type="match status" value="1"/>
</dbReference>
<feature type="transmembrane region" description="Helical" evidence="7">
    <location>
        <begin position="234"/>
        <end position="257"/>
    </location>
</feature>
<dbReference type="Proteomes" id="UP000265120">
    <property type="component" value="Chromosome 6"/>
</dbReference>
<keyword evidence="6" id="KW-0813">Transport</keyword>
<reference evidence="8 9" key="1">
    <citation type="journal article" date="2014" name="Nat. Genet.">
        <title>Whole-genome sequence of a flatfish provides insights into ZW sex chromosome evolution and adaptation to a benthic lifestyle.</title>
        <authorList>
            <person name="Chen S."/>
            <person name="Zhang G."/>
            <person name="Shao C."/>
            <person name="Huang Q."/>
            <person name="Liu G."/>
            <person name="Zhang P."/>
            <person name="Song W."/>
            <person name="An N."/>
            <person name="Chalopin D."/>
            <person name="Volff J.N."/>
            <person name="Hong Y."/>
            <person name="Li Q."/>
            <person name="Sha Z."/>
            <person name="Zhou H."/>
            <person name="Xie M."/>
            <person name="Yu Q."/>
            <person name="Liu Y."/>
            <person name="Xiang H."/>
            <person name="Wang N."/>
            <person name="Wu K."/>
            <person name="Yang C."/>
            <person name="Zhou Q."/>
            <person name="Liao X."/>
            <person name="Yang L."/>
            <person name="Hu Q."/>
            <person name="Zhang J."/>
            <person name="Meng L."/>
            <person name="Jin L."/>
            <person name="Tian Y."/>
            <person name="Lian J."/>
            <person name="Yang J."/>
            <person name="Miao G."/>
            <person name="Liu S."/>
            <person name="Liang Z."/>
            <person name="Yan F."/>
            <person name="Li Y."/>
            <person name="Sun B."/>
            <person name="Zhang H."/>
            <person name="Zhang J."/>
            <person name="Zhu Y."/>
            <person name="Du M."/>
            <person name="Zhao Y."/>
            <person name="Schartl M."/>
            <person name="Tang Q."/>
            <person name="Wang J."/>
        </authorList>
    </citation>
    <scope>NUCLEOTIDE SEQUENCE</scope>
</reference>